<dbReference type="GeneID" id="65115460"/>
<dbReference type="KEGG" id="vg:65115460"/>
<protein>
    <submittedName>
        <fullName evidence="1">Uncharacterized protein</fullName>
    </submittedName>
</protein>
<name>A0A346FKF9_9CAUD</name>
<evidence type="ECO:0000313" key="1">
    <source>
        <dbReference type="EMBL" id="AXN58464.1"/>
    </source>
</evidence>
<evidence type="ECO:0000313" key="2">
    <source>
        <dbReference type="Proteomes" id="UP000259950"/>
    </source>
</evidence>
<dbReference type="Proteomes" id="UP000259950">
    <property type="component" value="Segment"/>
</dbReference>
<reference evidence="1" key="1">
    <citation type="submission" date="2018-07" db="EMBL/GenBank/DDBJ databases">
        <title>Complete genome sequence of the cyanophage S-PRM1 isolated from Singapore coastal waters.</title>
        <authorList>
            <person name="Chenard C."/>
            <person name="Kolundzija S."/>
            <person name="Lauro F.M."/>
        </authorList>
    </citation>
    <scope>NUCLEOTIDE SEQUENCE [LARGE SCALE GENOMIC DNA]</scope>
</reference>
<proteinExistence type="predicted"/>
<dbReference type="RefSeq" id="YP_010097793.1">
    <property type="nucleotide sequence ID" value="NC_055761.1"/>
</dbReference>
<dbReference type="EMBL" id="MH629685">
    <property type="protein sequence ID" value="AXN58464.1"/>
    <property type="molecule type" value="Genomic_DNA"/>
</dbReference>
<sequence length="72" mass="8594">MSLVQRFKKNIQTLEQTAQGVIDLDYKNPKLYKKVLRFYEDQGVEFYDDPYDTYELVVDLLKEDLQKVKSQA</sequence>
<organism evidence="1">
    <name type="scientific">Synechococcus virus S-PRM1</name>
    <dbReference type="NCBI Taxonomy" id="2100130"/>
    <lineage>
        <taxon>Viruses</taxon>
        <taxon>Duplodnaviria</taxon>
        <taxon>Heunggongvirae</taxon>
        <taxon>Uroviricota</taxon>
        <taxon>Caudoviricetes</taxon>
        <taxon>Pantevenvirales</taxon>
        <taxon>Kyanoviridae</taxon>
        <taxon>Makelovirus</taxon>
        <taxon>Makelovirus prm1</taxon>
    </lineage>
</organism>
<accession>A0A346FKF9</accession>
<keyword evidence="2" id="KW-1185">Reference proteome</keyword>